<evidence type="ECO:0008006" key="3">
    <source>
        <dbReference type="Google" id="ProtNLM"/>
    </source>
</evidence>
<protein>
    <recommendedName>
        <fullName evidence="3">DUF4254 domain-containing protein</fullName>
    </recommendedName>
</protein>
<proteinExistence type="predicted"/>
<evidence type="ECO:0000313" key="2">
    <source>
        <dbReference type="Proteomes" id="UP000282674"/>
    </source>
</evidence>
<gene>
    <name evidence="1" type="ORF">EBO15_21480</name>
</gene>
<dbReference type="EMBL" id="RFFG01000038">
    <property type="protein sequence ID" value="RMI41889.1"/>
    <property type="molecule type" value="Genomic_DNA"/>
</dbReference>
<name>A0A3M2LWN8_9ACTN</name>
<reference evidence="1 2" key="1">
    <citation type="submission" date="2018-10" db="EMBL/GenBank/DDBJ databases">
        <title>Isolation from soil.</title>
        <authorList>
            <person name="Hu J."/>
        </authorList>
    </citation>
    <scope>NUCLEOTIDE SEQUENCE [LARGE SCALE GENOMIC DNA]</scope>
    <source>
        <strain evidence="1 2">NEAU-Ht49</strain>
    </source>
</reference>
<comment type="caution">
    <text evidence="1">The sequence shown here is derived from an EMBL/GenBank/DDBJ whole genome shotgun (WGS) entry which is preliminary data.</text>
</comment>
<dbReference type="AlphaFoldDB" id="A0A3M2LWN8"/>
<organism evidence="1 2">
    <name type="scientific">Actinomadura harenae</name>
    <dbReference type="NCBI Taxonomy" id="2483351"/>
    <lineage>
        <taxon>Bacteria</taxon>
        <taxon>Bacillati</taxon>
        <taxon>Actinomycetota</taxon>
        <taxon>Actinomycetes</taxon>
        <taxon>Streptosporangiales</taxon>
        <taxon>Thermomonosporaceae</taxon>
        <taxon>Actinomadura</taxon>
    </lineage>
</organism>
<evidence type="ECO:0000313" key="1">
    <source>
        <dbReference type="EMBL" id="RMI41889.1"/>
    </source>
</evidence>
<accession>A0A3M2LWN8</accession>
<keyword evidence="2" id="KW-1185">Reference proteome</keyword>
<dbReference type="Proteomes" id="UP000282674">
    <property type="component" value="Unassembled WGS sequence"/>
</dbReference>
<sequence length="157" mass="17321">MTDWVAATVRLEEALERVLLLERADGGGPGPCVGAHDMAGVEAHFGGTLPMREIVRNLDRVLEDRVHRTGEGFESATEKVRKCRAVTDRAFALYREKRLVVGPEERDALREAWRSTLVVWAQALRDRETARERALAALLGDDGQRGPASSLGSEAPF</sequence>